<proteinExistence type="predicted"/>
<keyword evidence="1" id="KW-0812">Transmembrane</keyword>
<evidence type="ECO:0000256" key="1">
    <source>
        <dbReference type="SAM" id="Phobius"/>
    </source>
</evidence>
<dbReference type="Pfam" id="PF01757">
    <property type="entry name" value="Acyl_transf_3"/>
    <property type="match status" value="1"/>
</dbReference>
<accession>A0A3Q8S6H7</accession>
<keyword evidence="1" id="KW-0472">Membrane</keyword>
<feature type="transmembrane region" description="Helical" evidence="1">
    <location>
        <begin position="20"/>
        <end position="37"/>
    </location>
</feature>
<sequence>MSNQKNSLTWGMFSEYRDQLYGFTIIWIIVFHIWESFPKQISYNWTIINIIKRGNMGVDLFLILSGVSLYYSMKKNPNQSLQAFYKRRFSRLCKIYIFVAIPFFS</sequence>
<dbReference type="GO" id="GO:0016747">
    <property type="term" value="F:acyltransferase activity, transferring groups other than amino-acyl groups"/>
    <property type="evidence" value="ECO:0007669"/>
    <property type="project" value="InterPro"/>
</dbReference>
<keyword evidence="1" id="KW-1133">Transmembrane helix</keyword>
<dbReference type="Proteomes" id="UP000278804">
    <property type="component" value="Chromosome"/>
</dbReference>
<dbReference type="InterPro" id="IPR002656">
    <property type="entry name" value="Acyl_transf_3_dom"/>
</dbReference>
<feature type="domain" description="Acyltransferase 3" evidence="2">
    <location>
        <begin position="22"/>
        <end position="103"/>
    </location>
</feature>
<evidence type="ECO:0000313" key="4">
    <source>
        <dbReference type="Proteomes" id="UP000278804"/>
    </source>
</evidence>
<name>A0A3Q8S6H7_9FIRM</name>
<protein>
    <submittedName>
        <fullName evidence="3">DUF1624 domain-containing protein</fullName>
    </submittedName>
</protein>
<dbReference type="KEGG" id="eri:EEI45_00550"/>
<reference evidence="3 4" key="1">
    <citation type="journal article" date="2020" name="Int. J. Syst. Evol. Microbiol.">
        <title>Description of Erysipelothrix piscisicarius sp. nov., an emergent fish pathogen, and assessment of virulence using a tiger barb (Puntigrus tetrazona) infection model.</title>
        <authorList>
            <person name="Pomaranski E.K."/>
            <person name="Griffin M.J."/>
            <person name="Camus A.C."/>
            <person name="Armwood A.R."/>
            <person name="Shelley J."/>
            <person name="Waldbieser G.C."/>
            <person name="LaFrentz B.R."/>
            <person name="Garcia J.C."/>
            <person name="Yanong R."/>
            <person name="Soto E."/>
        </authorList>
    </citation>
    <scope>NUCLEOTIDE SEQUENCE [LARGE SCALE GENOMIC DNA]</scope>
    <source>
        <strain evidence="3 4">15TAL0474</strain>
    </source>
</reference>
<organism evidence="3 4">
    <name type="scientific">Erysipelothrix piscisicarius</name>
    <dbReference type="NCBI Taxonomy" id="2485784"/>
    <lineage>
        <taxon>Bacteria</taxon>
        <taxon>Bacillati</taxon>
        <taxon>Bacillota</taxon>
        <taxon>Erysipelotrichia</taxon>
        <taxon>Erysipelotrichales</taxon>
        <taxon>Erysipelotrichaceae</taxon>
        <taxon>Erysipelothrix</taxon>
    </lineage>
</organism>
<gene>
    <name evidence="3" type="ORF">EEI45_00550</name>
</gene>
<dbReference type="RefSeq" id="WP_125163722.1">
    <property type="nucleotide sequence ID" value="NZ_CP034234.1"/>
</dbReference>
<dbReference type="AlphaFoldDB" id="A0A3Q8S6H7"/>
<evidence type="ECO:0000313" key="3">
    <source>
        <dbReference type="EMBL" id="AZK43498.1"/>
    </source>
</evidence>
<dbReference type="EMBL" id="CP034234">
    <property type="protein sequence ID" value="AZK43498.1"/>
    <property type="molecule type" value="Genomic_DNA"/>
</dbReference>
<keyword evidence="4" id="KW-1185">Reference proteome</keyword>
<evidence type="ECO:0000259" key="2">
    <source>
        <dbReference type="Pfam" id="PF01757"/>
    </source>
</evidence>